<reference evidence="3" key="1">
    <citation type="submission" date="2023-08" db="EMBL/GenBank/DDBJ databases">
        <title>A de novo genome assembly of Solanum verrucosum Schlechtendal, a Mexican diploid species geographically isolated from the other diploid A-genome species in potato relatives.</title>
        <authorList>
            <person name="Hosaka K."/>
        </authorList>
    </citation>
    <scope>NUCLEOTIDE SEQUENCE</scope>
    <source>
        <tissue evidence="3">Young leaves</tissue>
    </source>
</reference>
<dbReference type="PANTHER" id="PTHR24559">
    <property type="entry name" value="TRANSPOSON TY3-I GAG-POL POLYPROTEIN"/>
    <property type="match status" value="1"/>
</dbReference>
<dbReference type="Proteomes" id="UP001234989">
    <property type="component" value="Chromosome 6"/>
</dbReference>
<proteinExistence type="predicted"/>
<dbReference type="FunFam" id="3.30.70.270:FF:000003">
    <property type="entry name" value="Transposon Ty3-G Gag-Pol polyprotein"/>
    <property type="match status" value="1"/>
</dbReference>
<sequence>MCIDYRQLKKVTIKKKYPLARIDDLFDQLQGASYFSKIELRSSYQQLRVKVFRQHLNIVVIVLIDDILIYTRSEDEHIDHLRIVLQVLKDQQIFVKFSKCELWLRSVAFLIHNVSCNGIEVDPKKMDVVQSFPRRLSSSDIRSLLGLAGYYRRIVEGFSSISSPLTSLNQKRPRPVLVDRGSPLQPLPSQFRKLAKSQLTNRPTVHRLDHCPWSVSVDRDFPYQPLTQTTVDQHGPSIEPRSVGVTVDEDQQPVS</sequence>
<dbReference type="InterPro" id="IPR053134">
    <property type="entry name" value="RNA-dir_DNA_polymerase"/>
</dbReference>
<feature type="region of interest" description="Disordered" evidence="1">
    <location>
        <begin position="227"/>
        <end position="255"/>
    </location>
</feature>
<keyword evidence="4" id="KW-1185">Reference proteome</keyword>
<accession>A0AAF0R2Z8</accession>
<dbReference type="EMBL" id="CP133617">
    <property type="protein sequence ID" value="WMV33123.1"/>
    <property type="molecule type" value="Genomic_DNA"/>
</dbReference>
<dbReference type="PANTHER" id="PTHR24559:SF427">
    <property type="entry name" value="RNA-DIRECTED DNA POLYMERASE"/>
    <property type="match status" value="1"/>
</dbReference>
<dbReference type="Pfam" id="PF00078">
    <property type="entry name" value="RVT_1"/>
    <property type="match status" value="1"/>
</dbReference>
<evidence type="ECO:0000313" key="3">
    <source>
        <dbReference type="EMBL" id="WMV33123.1"/>
    </source>
</evidence>
<gene>
    <name evidence="3" type="ORF">MTR67_026508</name>
</gene>
<dbReference type="InterPro" id="IPR043128">
    <property type="entry name" value="Rev_trsase/Diguanyl_cyclase"/>
</dbReference>
<dbReference type="InterPro" id="IPR043502">
    <property type="entry name" value="DNA/RNA_pol_sf"/>
</dbReference>
<evidence type="ECO:0000313" key="4">
    <source>
        <dbReference type="Proteomes" id="UP001234989"/>
    </source>
</evidence>
<feature type="domain" description="Reverse transcriptase" evidence="2">
    <location>
        <begin position="52"/>
        <end position="113"/>
    </location>
</feature>
<dbReference type="InterPro" id="IPR000477">
    <property type="entry name" value="RT_dom"/>
</dbReference>
<dbReference type="CDD" id="cd01647">
    <property type="entry name" value="RT_LTR"/>
    <property type="match status" value="1"/>
</dbReference>
<protein>
    <recommendedName>
        <fullName evidence="2">Reverse transcriptase domain-containing protein</fullName>
    </recommendedName>
</protein>
<evidence type="ECO:0000256" key="1">
    <source>
        <dbReference type="SAM" id="MobiDB-lite"/>
    </source>
</evidence>
<name>A0AAF0R2Z8_SOLVR</name>
<dbReference type="SUPFAM" id="SSF56672">
    <property type="entry name" value="DNA/RNA polymerases"/>
    <property type="match status" value="1"/>
</dbReference>
<dbReference type="Gene3D" id="3.30.70.270">
    <property type="match status" value="2"/>
</dbReference>
<organism evidence="3 4">
    <name type="scientific">Solanum verrucosum</name>
    <dbReference type="NCBI Taxonomy" id="315347"/>
    <lineage>
        <taxon>Eukaryota</taxon>
        <taxon>Viridiplantae</taxon>
        <taxon>Streptophyta</taxon>
        <taxon>Embryophyta</taxon>
        <taxon>Tracheophyta</taxon>
        <taxon>Spermatophyta</taxon>
        <taxon>Magnoliopsida</taxon>
        <taxon>eudicotyledons</taxon>
        <taxon>Gunneridae</taxon>
        <taxon>Pentapetalae</taxon>
        <taxon>asterids</taxon>
        <taxon>lamiids</taxon>
        <taxon>Solanales</taxon>
        <taxon>Solanaceae</taxon>
        <taxon>Solanoideae</taxon>
        <taxon>Solaneae</taxon>
        <taxon>Solanum</taxon>
    </lineage>
</organism>
<evidence type="ECO:0000259" key="2">
    <source>
        <dbReference type="Pfam" id="PF00078"/>
    </source>
</evidence>
<dbReference type="AlphaFoldDB" id="A0AAF0R2Z8"/>